<feature type="transmembrane region" description="Helical" evidence="6">
    <location>
        <begin position="111"/>
        <end position="128"/>
    </location>
</feature>
<keyword evidence="5 6" id="KW-0472">Membrane</keyword>
<keyword evidence="3 6" id="KW-0812">Transmembrane</keyword>
<dbReference type="Proteomes" id="UP001597391">
    <property type="component" value="Unassembled WGS sequence"/>
</dbReference>
<evidence type="ECO:0000256" key="6">
    <source>
        <dbReference type="SAM" id="Phobius"/>
    </source>
</evidence>
<keyword evidence="4 6" id="KW-1133">Transmembrane helix</keyword>
<sequence>MTPLIVAAVIAGLLFAAGIMLAYTYFDARKFQLDTRLAPYLVDADERGRFLGSRRVSSPLGVWGKAIEPLADALDSLLEIFSSPSSQLQARLRRAGRSTTIHEYRLEQIQWAVLGLLCAVVLSFLLAGSRNVSVVPLVILVIGAPFAGLIACDYRLKNQITSRAQDILTEFPTVAELLALSVAAGEGPLAALERVSNLGRGALAEEIAASVSEIRSGITLTQALENLGQRTDLAAITRFADGVALAVERGTPLAKVLRAQAQDARELGHRELMETGGKKEITMLFPVIFLILPITIVFAVFPSLQVLRIGF</sequence>
<accession>A0ABW5XH61</accession>
<feature type="transmembrane region" description="Helical" evidence="6">
    <location>
        <begin position="281"/>
        <end position="301"/>
    </location>
</feature>
<dbReference type="InterPro" id="IPR018076">
    <property type="entry name" value="T2SS_GspF_dom"/>
</dbReference>
<reference evidence="9" key="1">
    <citation type="journal article" date="2019" name="Int. J. Syst. Evol. Microbiol.">
        <title>The Global Catalogue of Microorganisms (GCM) 10K type strain sequencing project: providing services to taxonomists for standard genome sequencing and annotation.</title>
        <authorList>
            <consortium name="The Broad Institute Genomics Platform"/>
            <consortium name="The Broad Institute Genome Sequencing Center for Infectious Disease"/>
            <person name="Wu L."/>
            <person name="Ma J."/>
        </authorList>
    </citation>
    <scope>NUCLEOTIDE SEQUENCE [LARGE SCALE GENOMIC DNA]</scope>
    <source>
        <strain evidence="9">KCTC 33576</strain>
    </source>
</reference>
<gene>
    <name evidence="8" type="ORF">ACFSYH_10365</name>
</gene>
<feature type="transmembrane region" description="Helical" evidence="6">
    <location>
        <begin position="6"/>
        <end position="26"/>
    </location>
</feature>
<proteinExistence type="predicted"/>
<dbReference type="PANTHER" id="PTHR35007">
    <property type="entry name" value="INTEGRAL MEMBRANE PROTEIN-RELATED"/>
    <property type="match status" value="1"/>
</dbReference>
<feature type="domain" description="Type II secretion system protein GspF" evidence="7">
    <location>
        <begin position="176"/>
        <end position="300"/>
    </location>
</feature>
<dbReference type="EMBL" id="JBHUOP010000004">
    <property type="protein sequence ID" value="MFD2840972.1"/>
    <property type="molecule type" value="Genomic_DNA"/>
</dbReference>
<comment type="subcellular location">
    <subcellularLocation>
        <location evidence="1">Cell membrane</location>
        <topology evidence="1">Multi-pass membrane protein</topology>
    </subcellularLocation>
</comment>
<keyword evidence="9" id="KW-1185">Reference proteome</keyword>
<evidence type="ECO:0000256" key="3">
    <source>
        <dbReference type="ARBA" id="ARBA00022692"/>
    </source>
</evidence>
<comment type="caution">
    <text evidence="8">The sequence shown here is derived from an EMBL/GenBank/DDBJ whole genome shotgun (WGS) entry which is preliminary data.</text>
</comment>
<evidence type="ECO:0000256" key="4">
    <source>
        <dbReference type="ARBA" id="ARBA00022989"/>
    </source>
</evidence>
<evidence type="ECO:0000256" key="5">
    <source>
        <dbReference type="ARBA" id="ARBA00023136"/>
    </source>
</evidence>
<evidence type="ECO:0000313" key="9">
    <source>
        <dbReference type="Proteomes" id="UP001597391"/>
    </source>
</evidence>
<keyword evidence="2" id="KW-1003">Cell membrane</keyword>
<dbReference type="RefSeq" id="WP_377466900.1">
    <property type="nucleotide sequence ID" value="NZ_JBHUOP010000004.1"/>
</dbReference>
<dbReference type="PANTHER" id="PTHR35007:SF4">
    <property type="entry name" value="CONSERVED TRANSMEMBRANE PROTEIN-RELATED"/>
    <property type="match status" value="1"/>
</dbReference>
<protein>
    <submittedName>
        <fullName evidence="8">Type II secretion system F family protein</fullName>
    </submittedName>
</protein>
<evidence type="ECO:0000313" key="8">
    <source>
        <dbReference type="EMBL" id="MFD2840972.1"/>
    </source>
</evidence>
<evidence type="ECO:0000256" key="2">
    <source>
        <dbReference type="ARBA" id="ARBA00022475"/>
    </source>
</evidence>
<organism evidence="8 9">
    <name type="scientific">Populibacterium corticicola</name>
    <dbReference type="NCBI Taxonomy" id="1812826"/>
    <lineage>
        <taxon>Bacteria</taxon>
        <taxon>Bacillati</taxon>
        <taxon>Actinomycetota</taxon>
        <taxon>Actinomycetes</taxon>
        <taxon>Micrococcales</taxon>
        <taxon>Jonesiaceae</taxon>
        <taxon>Populibacterium</taxon>
    </lineage>
</organism>
<feature type="transmembrane region" description="Helical" evidence="6">
    <location>
        <begin position="134"/>
        <end position="154"/>
    </location>
</feature>
<evidence type="ECO:0000256" key="1">
    <source>
        <dbReference type="ARBA" id="ARBA00004651"/>
    </source>
</evidence>
<name>A0ABW5XH61_9MICO</name>
<evidence type="ECO:0000259" key="7">
    <source>
        <dbReference type="Pfam" id="PF00482"/>
    </source>
</evidence>
<dbReference type="Pfam" id="PF00482">
    <property type="entry name" value="T2SSF"/>
    <property type="match status" value="1"/>
</dbReference>